<keyword evidence="4" id="KW-1185">Reference proteome</keyword>
<feature type="non-terminal residue" evidence="3">
    <location>
        <position position="848"/>
    </location>
</feature>
<feature type="region of interest" description="Disordered" evidence="1">
    <location>
        <begin position="726"/>
        <end position="789"/>
    </location>
</feature>
<reference evidence="4" key="1">
    <citation type="submission" date="2015-09" db="EMBL/GenBank/DDBJ databases">
        <authorList>
            <consortium name="Pathogen Informatics"/>
        </authorList>
    </citation>
    <scope>NUCLEOTIDE SEQUENCE [LARGE SCALE GENOMIC DNA]</scope>
    <source>
        <strain evidence="4">Lake Konstanz</strain>
    </source>
</reference>
<dbReference type="SUPFAM" id="SSF51126">
    <property type="entry name" value="Pectin lyase-like"/>
    <property type="match status" value="1"/>
</dbReference>
<dbReference type="InterPro" id="IPR011050">
    <property type="entry name" value="Pectin_lyase_fold/virulence"/>
</dbReference>
<feature type="compositionally biased region" description="Low complexity" evidence="1">
    <location>
        <begin position="49"/>
        <end position="67"/>
    </location>
</feature>
<feature type="compositionally biased region" description="Low complexity" evidence="1">
    <location>
        <begin position="738"/>
        <end position="774"/>
    </location>
</feature>
<dbReference type="VEuPathDB" id="TriTrypDB:BSAL_54715"/>
<dbReference type="AlphaFoldDB" id="A0A0S4IM86"/>
<dbReference type="Pfam" id="PF13229">
    <property type="entry name" value="Beta_helix"/>
    <property type="match status" value="2"/>
</dbReference>
<proteinExistence type="predicted"/>
<dbReference type="InterPro" id="IPR012334">
    <property type="entry name" value="Pectin_lyas_fold"/>
</dbReference>
<organism evidence="3 4">
    <name type="scientific">Bodo saltans</name>
    <name type="common">Flagellated protozoan</name>
    <dbReference type="NCBI Taxonomy" id="75058"/>
    <lineage>
        <taxon>Eukaryota</taxon>
        <taxon>Discoba</taxon>
        <taxon>Euglenozoa</taxon>
        <taxon>Kinetoplastea</taxon>
        <taxon>Metakinetoplastina</taxon>
        <taxon>Eubodonida</taxon>
        <taxon>Bodonidae</taxon>
        <taxon>Bodo</taxon>
    </lineage>
</organism>
<feature type="domain" description="Right handed beta helix" evidence="2">
    <location>
        <begin position="383"/>
        <end position="486"/>
    </location>
</feature>
<evidence type="ECO:0000256" key="1">
    <source>
        <dbReference type="SAM" id="MobiDB-lite"/>
    </source>
</evidence>
<evidence type="ECO:0000259" key="2">
    <source>
        <dbReference type="Pfam" id="PF13229"/>
    </source>
</evidence>
<evidence type="ECO:0000313" key="4">
    <source>
        <dbReference type="Proteomes" id="UP000051952"/>
    </source>
</evidence>
<feature type="compositionally biased region" description="Low complexity" evidence="1">
    <location>
        <begin position="505"/>
        <end position="522"/>
    </location>
</feature>
<sequence length="848" mass="89122">MYGVLVQGDTATLSISRCDVNRNGQGGCVAEDDGELFVYTSTLQLHTAQTASNTSNSNSTTDNNVSSPQQQRAPACWAKEGVRSPIRLNDCKVQQNQIGCLVEHGARIVLEYSCLVEDCECGLLVRHSGIVDAQDTKFIKCSVAVHAETSGGGLIQRCVVESNGLGYTSASGGNPTFTHTPFRRNGTAMDIGIKGRGTISNCTVSDSTGSVSQIILGERANPHISHCEVKSASSSAIVCKPMCKGTFSHCTFTGHKGLEVVKCERASEVVIEHCRFIGAERNTIVFHEGGTVLHSEIRSAIRAGVESDVGTDPSRQQNSLQLYWSGAASRVCSDAGEEYPCENTVANIQTSGVLPPPACNNSSGSSGPDLSIPVRADWQPYISTISKNEIIGGQIGVQVLTGARTVISRNVFLRCSFGVYAGSNGQSEKSKVACTGNEFRRNTCAIALLGGETTAGVFIGNVIRESLAVGMWVGKGAAPTVVDNIFMGHFAASTPISGAAVVAPPPQSSSSVPKVVSRSTSPQEADASNIPRLTSVPLRLDAFSCGSFGRNRFLFNLVSVVAHPSTTAVFMQNYYAQNELGFVYCGDMKRFVRYHHRRGGSVGTAAVVSPTTQFKPTPPAASFTKKPSGNADANDVGTPPDLPTTASSANFGSGGGGISPSTTSMQAQLSNYIDTTVLDIHAQLDGLLELGPSAGNKRSTRGVAQQHNALPEILKWAIPLDNEPLIDNEEEGEGVGVDGTSSNTAAAASPPPASGLQSPKSASSPTKQQQPSQHHPQEEGEEDMGGPILLGDHFVENITSVVAAARGGTAPLCLDGCVFLNTKAASVEVVHRAVNIRVTNCFFHHAPQ</sequence>
<feature type="region of interest" description="Disordered" evidence="1">
    <location>
        <begin position="505"/>
        <end position="528"/>
    </location>
</feature>
<feature type="region of interest" description="Disordered" evidence="1">
    <location>
        <begin position="49"/>
        <end position="72"/>
    </location>
</feature>
<name>A0A0S4IM86_BODSA</name>
<accession>A0A0S4IM86</accession>
<dbReference type="InterPro" id="IPR039448">
    <property type="entry name" value="Beta_helix"/>
</dbReference>
<protein>
    <recommendedName>
        <fullName evidence="2">Right handed beta helix domain-containing protein</fullName>
    </recommendedName>
</protein>
<dbReference type="SMART" id="SM00710">
    <property type="entry name" value="PbH1"/>
    <property type="match status" value="7"/>
</dbReference>
<dbReference type="EMBL" id="CYKH01000141">
    <property type="protein sequence ID" value="CUE72990.1"/>
    <property type="molecule type" value="Genomic_DNA"/>
</dbReference>
<feature type="region of interest" description="Disordered" evidence="1">
    <location>
        <begin position="610"/>
        <end position="662"/>
    </location>
</feature>
<evidence type="ECO:0000313" key="3">
    <source>
        <dbReference type="EMBL" id="CUE72990.1"/>
    </source>
</evidence>
<gene>
    <name evidence="3" type="ORF">BSAL_54715</name>
</gene>
<dbReference type="Gene3D" id="2.160.20.10">
    <property type="entry name" value="Single-stranded right-handed beta-helix, Pectin lyase-like"/>
    <property type="match status" value="2"/>
</dbReference>
<feature type="domain" description="Right handed beta helix" evidence="2">
    <location>
        <begin position="122"/>
        <end position="260"/>
    </location>
</feature>
<dbReference type="InterPro" id="IPR006626">
    <property type="entry name" value="PbH1"/>
</dbReference>
<dbReference type="Proteomes" id="UP000051952">
    <property type="component" value="Unassembled WGS sequence"/>
</dbReference>